<dbReference type="EMBL" id="KQ257460">
    <property type="protein sequence ID" value="KNC98601.1"/>
    <property type="molecule type" value="Genomic_DNA"/>
</dbReference>
<evidence type="ECO:0000256" key="1">
    <source>
        <dbReference type="SAM" id="Coils"/>
    </source>
</evidence>
<feature type="compositionally biased region" description="Low complexity" evidence="2">
    <location>
        <begin position="193"/>
        <end position="213"/>
    </location>
</feature>
<evidence type="ECO:0000313" key="4">
    <source>
        <dbReference type="Proteomes" id="UP000053201"/>
    </source>
</evidence>
<dbReference type="AlphaFoldDB" id="A0A0L0HAM7"/>
<dbReference type="OrthoDB" id="2151198at2759"/>
<feature type="compositionally biased region" description="Polar residues" evidence="2">
    <location>
        <begin position="19"/>
        <end position="28"/>
    </location>
</feature>
<keyword evidence="4" id="KW-1185">Reference proteome</keyword>
<feature type="region of interest" description="Disordered" evidence="2">
    <location>
        <begin position="1"/>
        <end position="45"/>
    </location>
</feature>
<dbReference type="RefSeq" id="XP_016606641.1">
    <property type="nucleotide sequence ID" value="XM_016754499.1"/>
</dbReference>
<feature type="region of interest" description="Disordered" evidence="2">
    <location>
        <begin position="60"/>
        <end position="244"/>
    </location>
</feature>
<gene>
    <name evidence="3" type="ORF">SPPG_06283</name>
</gene>
<evidence type="ECO:0000256" key="2">
    <source>
        <dbReference type="SAM" id="MobiDB-lite"/>
    </source>
</evidence>
<sequence>MSSDATLSLHPAPRATRRSMGQSDSTAGTKRKAPVEDTSDTALAHRVANAAQLHYVQPPTTELMEAGLPNGQNGTIPSDNLNIGVTSKTTRRKTKRQRVSEPVDNLSESPTPQTPKSHISPKSGLPAEHEPADIEPINGKFSVPTSPEPILTTTIPQINNSHPSPPDVERSKDHGRSAAQTSDMEPSNDDSFLPSSPTLPTPYRASTRATAGRTARKTQIPPSHEHNTRRRAKVTTAPTSSERIAAPVSRQLPFANGGSVINLKTKAPLTNGPQPRAAGAEDDAINDVMLFDDEIRADDDEDTVKKKLLVKAAKEEMVRIGQDYAKLRDRRIQLELDAIELEQEQIRKGTHLCYAELDAKYKGIEKVNMNRQRMQREYAHVQYEAAVKQANDTFIDRRGDTRRKMIDSINAKKWKMVAEKLRNDEQELWAFEPTPAETFVRKRQIEIDQLKRSTTGIPPYAAKYPSPIKRKLQENKRRGGRVIVPPRLCEGLQKSEIDMDLDIIRAYQQAGPSASVDQ</sequence>
<dbReference type="EMBL" id="KQ257460">
    <property type="protein sequence ID" value="KNC98600.1"/>
    <property type="molecule type" value="Genomic_DNA"/>
</dbReference>
<protein>
    <submittedName>
        <fullName evidence="3">Uncharacterized protein</fullName>
    </submittedName>
</protein>
<accession>A0A0L0HAM7</accession>
<feature type="compositionally biased region" description="Basic and acidic residues" evidence="2">
    <location>
        <begin position="167"/>
        <end position="176"/>
    </location>
</feature>
<organism evidence="3 4">
    <name type="scientific">Spizellomyces punctatus (strain DAOM BR117)</name>
    <dbReference type="NCBI Taxonomy" id="645134"/>
    <lineage>
        <taxon>Eukaryota</taxon>
        <taxon>Fungi</taxon>
        <taxon>Fungi incertae sedis</taxon>
        <taxon>Chytridiomycota</taxon>
        <taxon>Chytridiomycota incertae sedis</taxon>
        <taxon>Chytridiomycetes</taxon>
        <taxon>Spizellomycetales</taxon>
        <taxon>Spizellomycetaceae</taxon>
        <taxon>Spizellomyces</taxon>
    </lineage>
</organism>
<evidence type="ECO:0000313" key="3">
    <source>
        <dbReference type="EMBL" id="KNC98600.1"/>
    </source>
</evidence>
<dbReference type="RefSeq" id="XP_016606640.1">
    <property type="nucleotide sequence ID" value="XM_016754498.1"/>
</dbReference>
<name>A0A0L0HAM7_SPIPD</name>
<feature type="compositionally biased region" description="Polar residues" evidence="2">
    <location>
        <begin position="106"/>
        <end position="117"/>
    </location>
</feature>
<dbReference type="GeneID" id="27689606"/>
<dbReference type="Proteomes" id="UP000053201">
    <property type="component" value="Unassembled WGS sequence"/>
</dbReference>
<dbReference type="EMBL" id="KQ257460">
    <property type="protein sequence ID" value="KNC98599.1"/>
    <property type="molecule type" value="Genomic_DNA"/>
</dbReference>
<feature type="compositionally biased region" description="Polar residues" evidence="2">
    <location>
        <begin position="70"/>
        <end position="87"/>
    </location>
</feature>
<dbReference type="VEuPathDB" id="FungiDB:SPPG_06283"/>
<dbReference type="RefSeq" id="XP_016606639.1">
    <property type="nucleotide sequence ID" value="XM_016754497.1"/>
</dbReference>
<feature type="coiled-coil region" evidence="1">
    <location>
        <begin position="310"/>
        <end position="344"/>
    </location>
</feature>
<keyword evidence="1" id="KW-0175">Coiled coil</keyword>
<proteinExistence type="predicted"/>
<feature type="compositionally biased region" description="Polar residues" evidence="2">
    <location>
        <begin position="151"/>
        <end position="162"/>
    </location>
</feature>
<reference evidence="3 4" key="1">
    <citation type="submission" date="2009-08" db="EMBL/GenBank/DDBJ databases">
        <title>The Genome Sequence of Spizellomyces punctatus strain DAOM BR117.</title>
        <authorList>
            <consortium name="The Broad Institute Genome Sequencing Platform"/>
            <person name="Russ C."/>
            <person name="Cuomo C."/>
            <person name="Shea T."/>
            <person name="Young S.K."/>
            <person name="Zeng Q."/>
            <person name="Koehrsen M."/>
            <person name="Haas B."/>
            <person name="Borodovsky M."/>
            <person name="Guigo R."/>
            <person name="Alvarado L."/>
            <person name="Berlin A."/>
            <person name="Bochicchio J."/>
            <person name="Borenstein D."/>
            <person name="Chapman S."/>
            <person name="Chen Z."/>
            <person name="Engels R."/>
            <person name="Freedman E."/>
            <person name="Gellesch M."/>
            <person name="Goldberg J."/>
            <person name="Griggs A."/>
            <person name="Gujja S."/>
            <person name="Heiman D."/>
            <person name="Hepburn T."/>
            <person name="Howarth C."/>
            <person name="Jen D."/>
            <person name="Larson L."/>
            <person name="Lewis B."/>
            <person name="Mehta T."/>
            <person name="Park D."/>
            <person name="Pearson M."/>
            <person name="Roberts A."/>
            <person name="Saif S."/>
            <person name="Shenoy N."/>
            <person name="Sisk P."/>
            <person name="Stolte C."/>
            <person name="Sykes S."/>
            <person name="Thomson T."/>
            <person name="Walk T."/>
            <person name="White J."/>
            <person name="Yandava C."/>
            <person name="Burger G."/>
            <person name="Gray M.W."/>
            <person name="Holland P.W.H."/>
            <person name="King N."/>
            <person name="Lang F.B.F."/>
            <person name="Roger A.J."/>
            <person name="Ruiz-Trillo I."/>
            <person name="Lander E."/>
            <person name="Nusbaum C."/>
        </authorList>
    </citation>
    <scope>NUCLEOTIDE SEQUENCE [LARGE SCALE GENOMIC DNA]</scope>
    <source>
        <strain evidence="3 4">DAOM BR117</strain>
    </source>
</reference>